<dbReference type="GeneID" id="34623175"/>
<feature type="region of interest" description="Disordered" evidence="2">
    <location>
        <begin position="216"/>
        <end position="243"/>
    </location>
</feature>
<feature type="region of interest" description="Disordered" evidence="2">
    <location>
        <begin position="261"/>
        <end position="284"/>
    </location>
</feature>
<proteinExistence type="predicted"/>
<feature type="region of interest" description="Disordered" evidence="2">
    <location>
        <begin position="566"/>
        <end position="624"/>
    </location>
</feature>
<keyword evidence="3" id="KW-1185">Reference proteome</keyword>
<dbReference type="AlphaFoldDB" id="A0A6P6RWL8"/>
<feature type="coiled-coil region" evidence="1">
    <location>
        <begin position="331"/>
        <end position="362"/>
    </location>
</feature>
<feature type="compositionally biased region" description="Polar residues" evidence="2">
    <location>
        <begin position="53"/>
        <end position="64"/>
    </location>
</feature>
<sequence>MADTSKRASGVMHIPGTSSRRRSQAKKGVTPQTRPSGGPVSAPGTVIHPLGASTGNRQPITGSRGSDAEPIQDRIHSSTILAPPQFEPSEFVPLAEKCHSQRLSGVVRPLVQSNSIAGGPRTTSHAGLIIPQLFNPSVFSHRTQYMRSAQHVVYRPNACPSGPSPVIASMSAPRRAAVFAASTLGAAYLPYVSTNSATLAYSTDLQAGIRFQQLQREAGGRNAPSESKSLSSSSIKGLGSSPDLSACESPKFVAAVSHGRTATTDFSPPPSDGIPSTPESQQSFANQSNRASLACCGMDLQPVSICQLFLCETKTPCSTTSSSSPPAKPALPAKQANCHSAIQQLQNAEDEATSLVLAAQDRASALRAQARAQAETEGQRLRSSMEASLEAIAEKHKREHEADRQVCSQEEAEVGGILERDKSANLPRTVAMIVDLVLNVDVQCPIEAIKLFCYPEKLLAFKERAAFLHHPSGELLLRTEDHITWDQEGRALLERDALRHRHSFGSFWTRHQSRVHASDRPAVLVKTPSFVDPLDRDMNRRLPTLWEPQGTTEFVSFKLPDFALSSPSCSPSESESPALSVSEQVGPLEGAIQGTATPDVLPTNGATTSPNAGRVSKLGSGATE</sequence>
<feature type="compositionally biased region" description="Low complexity" evidence="2">
    <location>
        <begin position="566"/>
        <end position="583"/>
    </location>
</feature>
<keyword evidence="1" id="KW-0175">Coiled coil</keyword>
<evidence type="ECO:0000313" key="3">
    <source>
        <dbReference type="Proteomes" id="UP000515125"/>
    </source>
</evidence>
<dbReference type="Proteomes" id="UP000515125">
    <property type="component" value="Unplaced"/>
</dbReference>
<dbReference type="Gene3D" id="1.20.5.2950">
    <property type="match status" value="1"/>
</dbReference>
<name>A0A6P6RWL8_9EIME</name>
<feature type="region of interest" description="Disordered" evidence="2">
    <location>
        <begin position="1"/>
        <end position="70"/>
    </location>
</feature>
<reference evidence="4" key="1">
    <citation type="submission" date="2025-08" db="UniProtKB">
        <authorList>
            <consortium name="RefSeq"/>
        </authorList>
    </citation>
    <scope>IDENTIFICATION</scope>
</reference>
<accession>A0A6P6RWL8</accession>
<feature type="compositionally biased region" description="Low complexity" evidence="2">
    <location>
        <begin position="225"/>
        <end position="241"/>
    </location>
</feature>
<evidence type="ECO:0000313" key="4">
    <source>
        <dbReference type="RefSeq" id="XP_026191752.1"/>
    </source>
</evidence>
<dbReference type="OrthoDB" id="348990at2759"/>
<evidence type="ECO:0000256" key="1">
    <source>
        <dbReference type="SAM" id="Coils"/>
    </source>
</evidence>
<evidence type="ECO:0000256" key="2">
    <source>
        <dbReference type="SAM" id="MobiDB-lite"/>
    </source>
</evidence>
<dbReference type="RefSeq" id="XP_026191752.1">
    <property type="nucleotide sequence ID" value="XM_026335967.1"/>
</dbReference>
<organism evidence="3 4">
    <name type="scientific">Cyclospora cayetanensis</name>
    <dbReference type="NCBI Taxonomy" id="88456"/>
    <lineage>
        <taxon>Eukaryota</taxon>
        <taxon>Sar</taxon>
        <taxon>Alveolata</taxon>
        <taxon>Apicomplexa</taxon>
        <taxon>Conoidasida</taxon>
        <taxon>Coccidia</taxon>
        <taxon>Eucoccidiorida</taxon>
        <taxon>Eimeriorina</taxon>
        <taxon>Eimeriidae</taxon>
        <taxon>Cyclospora</taxon>
    </lineage>
</organism>
<protein>
    <submittedName>
        <fullName evidence="4">Uncharacterized protein LOC34623175</fullName>
    </submittedName>
</protein>
<gene>
    <name evidence="4" type="primary">LOC34623175</name>
</gene>